<dbReference type="EMBL" id="CP002048">
    <property type="protein sequence ID" value="ADI02779.1"/>
    <property type="molecule type" value="Genomic_DNA"/>
</dbReference>
<accession>D7CQ01</accession>
<dbReference type="AlphaFoldDB" id="D7CQ01"/>
<organism evidence="1 2">
    <name type="scientific">Syntrophothermus lipocalidus (strain DSM 12680 / TGB-C1)</name>
    <dbReference type="NCBI Taxonomy" id="643648"/>
    <lineage>
        <taxon>Bacteria</taxon>
        <taxon>Bacillati</taxon>
        <taxon>Bacillota</taxon>
        <taxon>Clostridia</taxon>
        <taxon>Eubacteriales</taxon>
        <taxon>Syntrophomonadaceae</taxon>
        <taxon>Syntrophothermus</taxon>
    </lineage>
</organism>
<dbReference type="KEGG" id="slp:Slip_2032"/>
<protein>
    <submittedName>
        <fullName evidence="1">Uncharacterized protein</fullName>
    </submittedName>
</protein>
<dbReference type="Proteomes" id="UP000000378">
    <property type="component" value="Chromosome"/>
</dbReference>
<evidence type="ECO:0000313" key="2">
    <source>
        <dbReference type="Proteomes" id="UP000000378"/>
    </source>
</evidence>
<dbReference type="STRING" id="643648.Slip_2032"/>
<keyword evidence="2" id="KW-1185">Reference proteome</keyword>
<gene>
    <name evidence="1" type="ordered locus">Slip_2032</name>
</gene>
<dbReference type="RefSeq" id="WP_013176181.1">
    <property type="nucleotide sequence ID" value="NC_014220.1"/>
</dbReference>
<reference evidence="2" key="1">
    <citation type="journal article" date="2010" name="Stand. Genomic Sci.">
        <title>Complete genome sequence of Syntrophothermus lipocalidus type strain (TGB-C1T).</title>
        <authorList>
            <consortium name="US DOE Joint Genome Institute (JGI-PGF)"/>
            <person name="Djao O."/>
            <person name="Zhang X."/>
            <person name="Lucas S."/>
            <person name="Lapidus A."/>
            <person name="Glavina Del Rio T."/>
            <person name="Nolan M."/>
            <person name="Tice H."/>
            <person name="Cheng J."/>
            <person name="Han C."/>
            <person name="Tapia R."/>
            <person name="Goodwin L."/>
            <person name="Pitluck S."/>
            <person name="Liolios K."/>
            <person name="Ivanova N."/>
            <person name="Mavromatis K."/>
            <person name="Mikhailova N."/>
            <person name="Ovchinnikova G."/>
            <person name="Pati A."/>
            <person name="Brambilla E."/>
            <person name="Chen A."/>
            <person name="Palaniappan K."/>
            <person name="Land M."/>
            <person name="Hauser L."/>
            <person name="Chang Y."/>
            <person name="Jeffries C."/>
            <person name="Rohde M."/>
            <person name="Sikorski J."/>
            <person name="Spring S."/>
            <person name="Goker M."/>
            <person name="Detter J."/>
            <person name="Woyke T."/>
            <person name="Bristow J."/>
            <person name="Eisen J."/>
            <person name="Markowitz V."/>
            <person name="Hugenholtz P."/>
            <person name="Kyrpides N."/>
            <person name="Klenk H."/>
        </authorList>
    </citation>
    <scope>NUCLEOTIDE SEQUENCE [LARGE SCALE GENOMIC DNA]</scope>
    <source>
        <strain evidence="2">DSM 12680 / TGB-C1</strain>
    </source>
</reference>
<dbReference type="HOGENOM" id="CLU_3048819_0_0_9"/>
<evidence type="ECO:0000313" key="1">
    <source>
        <dbReference type="EMBL" id="ADI02779.1"/>
    </source>
</evidence>
<name>D7CQ01_SYNLT</name>
<reference evidence="1 2" key="2">
    <citation type="journal article" date="2010" name="Stand. Genomic Sci.">
        <title>Complete genome sequence of Syntrophothermus lipocalidus type strain (TGB-C1).</title>
        <authorList>
            <person name="Djao O.D."/>
            <person name="Zhang X."/>
            <person name="Lucas S."/>
            <person name="Lapidus A."/>
            <person name="Del Rio T.G."/>
            <person name="Nolan M."/>
            <person name="Tice H."/>
            <person name="Cheng J.F."/>
            <person name="Han C."/>
            <person name="Tapia R."/>
            <person name="Goodwin L."/>
            <person name="Pitluck S."/>
            <person name="Liolios K."/>
            <person name="Ivanova N."/>
            <person name="Mavromatis K."/>
            <person name="Mikhailova N."/>
            <person name="Ovchinnikova G."/>
            <person name="Pati A."/>
            <person name="Brambilla E."/>
            <person name="Chen A."/>
            <person name="Palaniappan K."/>
            <person name="Land M."/>
            <person name="Hauser L."/>
            <person name="Chang Y.J."/>
            <person name="Jeffries C.D."/>
            <person name="Rohde M."/>
            <person name="Sikorski J."/>
            <person name="Spring S."/>
            <person name="Goker M."/>
            <person name="Detter J.C."/>
            <person name="Woyke T."/>
            <person name="Bristow J."/>
            <person name="Eisen J.A."/>
            <person name="Markowitz V."/>
            <person name="Hugenholtz P."/>
            <person name="Kyrpides N.C."/>
            <person name="Klenk H.P."/>
        </authorList>
    </citation>
    <scope>NUCLEOTIDE SEQUENCE [LARGE SCALE GENOMIC DNA]</scope>
    <source>
        <strain evidence="2">DSM 12680 / TGB-C1</strain>
    </source>
</reference>
<sequence>MRKKAEHKETHNVMLVMRKEDFEALRAEAKKIDIPVASYAKYLIYEGLRKRKER</sequence>
<proteinExistence type="predicted"/>